<dbReference type="RefSeq" id="XP_069224736.1">
    <property type="nucleotide sequence ID" value="XM_069378283.1"/>
</dbReference>
<dbReference type="InterPro" id="IPR022257">
    <property type="entry name" value="PHM7_ext"/>
</dbReference>
<dbReference type="GeneID" id="96011121"/>
<comment type="caution">
    <text evidence="2">The sequence shown here is derived from an EMBL/GenBank/DDBJ whole genome shotgun (WGS) entry which is preliminary data.</text>
</comment>
<evidence type="ECO:0000259" key="1">
    <source>
        <dbReference type="Pfam" id="PF12621"/>
    </source>
</evidence>
<accession>A0AB34KCL3</accession>
<proteinExistence type="predicted"/>
<evidence type="ECO:0000313" key="3">
    <source>
        <dbReference type="Proteomes" id="UP000803884"/>
    </source>
</evidence>
<keyword evidence="3" id="KW-1185">Reference proteome</keyword>
<name>A0AB34KCL3_9PEZI</name>
<sequence length="169" mass="18425">VMQLCLIGHFFMATGADGRAACVPHGITMTAVLCLTVAYQLFVNRSCHSLISYLPVFEHEQDNDGGSTRGGPSTTRVEASISDTMPSCGCNREPIVWIPRDSLGFSKDEIRNATSKVSHTNVSDEGAWLDEKGGVSIESCPPDQETRLESLFALIGRRREANGLYDSDR</sequence>
<evidence type="ECO:0000313" key="2">
    <source>
        <dbReference type="EMBL" id="KAL1581627.1"/>
    </source>
</evidence>
<dbReference type="AlphaFoldDB" id="A0AB34KCL3"/>
<organism evidence="2 3">
    <name type="scientific">Cladosporium halotolerans</name>
    <dbReference type="NCBI Taxonomy" id="1052096"/>
    <lineage>
        <taxon>Eukaryota</taxon>
        <taxon>Fungi</taxon>
        <taxon>Dikarya</taxon>
        <taxon>Ascomycota</taxon>
        <taxon>Pezizomycotina</taxon>
        <taxon>Dothideomycetes</taxon>
        <taxon>Dothideomycetidae</taxon>
        <taxon>Cladosporiales</taxon>
        <taxon>Cladosporiaceae</taxon>
        <taxon>Cladosporium</taxon>
    </lineage>
</organism>
<feature type="domain" description="10TM putative phosphate transporter extracellular tail" evidence="1">
    <location>
        <begin position="91"/>
        <end position="143"/>
    </location>
</feature>
<dbReference type="EMBL" id="JAAQHG020000461">
    <property type="protein sequence ID" value="KAL1581627.1"/>
    <property type="molecule type" value="Genomic_DNA"/>
</dbReference>
<feature type="non-terminal residue" evidence="2">
    <location>
        <position position="1"/>
    </location>
</feature>
<dbReference type="Pfam" id="PF12621">
    <property type="entry name" value="PHM7_ext"/>
    <property type="match status" value="1"/>
</dbReference>
<gene>
    <name evidence="2" type="ORF">WHR41_09681</name>
</gene>
<protein>
    <recommendedName>
        <fullName evidence="1">10TM putative phosphate transporter extracellular tail domain-containing protein</fullName>
    </recommendedName>
</protein>
<dbReference type="Proteomes" id="UP000803884">
    <property type="component" value="Unassembled WGS sequence"/>
</dbReference>
<reference evidence="2 3" key="1">
    <citation type="journal article" date="2020" name="Microbiol. Resour. Announc.">
        <title>Draft Genome Sequence of a Cladosporium Species Isolated from the Mesophotic Ascidian Didemnum maculosum.</title>
        <authorList>
            <person name="Gioti A."/>
            <person name="Siaperas R."/>
            <person name="Nikolaivits E."/>
            <person name="Le Goff G."/>
            <person name="Ouazzani J."/>
            <person name="Kotoulas G."/>
            <person name="Topakas E."/>
        </authorList>
    </citation>
    <scope>NUCLEOTIDE SEQUENCE [LARGE SCALE GENOMIC DNA]</scope>
    <source>
        <strain evidence="2 3">TM138-S3</strain>
    </source>
</reference>